<keyword evidence="6 9" id="KW-0472">Membrane</keyword>
<evidence type="ECO:0000256" key="9">
    <source>
        <dbReference type="SAM" id="Phobius"/>
    </source>
</evidence>
<keyword evidence="5 9" id="KW-1133">Transmembrane helix</keyword>
<feature type="coiled-coil region" evidence="7">
    <location>
        <begin position="196"/>
        <end position="296"/>
    </location>
</feature>
<dbReference type="InterPro" id="IPR052702">
    <property type="entry name" value="MscS-like_channel"/>
</dbReference>
<feature type="region of interest" description="Disordered" evidence="8">
    <location>
        <begin position="26"/>
        <end position="113"/>
    </location>
</feature>
<dbReference type="Pfam" id="PF21082">
    <property type="entry name" value="MS_channel_3rd"/>
    <property type="match status" value="1"/>
</dbReference>
<evidence type="ECO:0000259" key="13">
    <source>
        <dbReference type="Pfam" id="PF21082"/>
    </source>
</evidence>
<dbReference type="Gene3D" id="1.10.287.1260">
    <property type="match status" value="1"/>
</dbReference>
<dbReference type="GO" id="GO:0005886">
    <property type="term" value="C:plasma membrane"/>
    <property type="evidence" value="ECO:0007669"/>
    <property type="project" value="UniProtKB-SubCell"/>
</dbReference>
<feature type="transmembrane region" description="Helical" evidence="9">
    <location>
        <begin position="997"/>
        <end position="1017"/>
    </location>
</feature>
<feature type="transmembrane region" description="Helical" evidence="9">
    <location>
        <begin position="575"/>
        <end position="595"/>
    </location>
</feature>
<dbReference type="InterPro" id="IPR011066">
    <property type="entry name" value="MscS_channel_C_sf"/>
</dbReference>
<dbReference type="InterPro" id="IPR006685">
    <property type="entry name" value="MscS_channel_2nd"/>
</dbReference>
<evidence type="ECO:0000256" key="1">
    <source>
        <dbReference type="ARBA" id="ARBA00004651"/>
    </source>
</evidence>
<feature type="transmembrane region" description="Helical" evidence="9">
    <location>
        <begin position="1046"/>
        <end position="1067"/>
    </location>
</feature>
<feature type="region of interest" description="Disordered" evidence="8">
    <location>
        <begin position="899"/>
        <end position="928"/>
    </location>
</feature>
<dbReference type="GO" id="GO:0008381">
    <property type="term" value="F:mechanosensitive monoatomic ion channel activity"/>
    <property type="evidence" value="ECO:0007669"/>
    <property type="project" value="UniProtKB-ARBA"/>
</dbReference>
<evidence type="ECO:0000256" key="10">
    <source>
        <dbReference type="SAM" id="SignalP"/>
    </source>
</evidence>
<reference evidence="14 15" key="1">
    <citation type="submission" date="2019-02" db="EMBL/GenBank/DDBJ databases">
        <title>Deep-cultivation of Planctomycetes and their phenomic and genomic characterization uncovers novel biology.</title>
        <authorList>
            <person name="Wiegand S."/>
            <person name="Jogler M."/>
            <person name="Boedeker C."/>
            <person name="Pinto D."/>
            <person name="Vollmers J."/>
            <person name="Rivas-Marin E."/>
            <person name="Kohn T."/>
            <person name="Peeters S.H."/>
            <person name="Heuer A."/>
            <person name="Rast P."/>
            <person name="Oberbeckmann S."/>
            <person name="Bunk B."/>
            <person name="Jeske O."/>
            <person name="Meyerdierks A."/>
            <person name="Storesund J.E."/>
            <person name="Kallscheuer N."/>
            <person name="Luecker S."/>
            <person name="Lage O.M."/>
            <person name="Pohl T."/>
            <person name="Merkel B.J."/>
            <person name="Hornburger P."/>
            <person name="Mueller R.-W."/>
            <person name="Bruemmer F."/>
            <person name="Labrenz M."/>
            <person name="Spormann A.M."/>
            <person name="Op den Camp H."/>
            <person name="Overmann J."/>
            <person name="Amann R."/>
            <person name="Jetten M.S.M."/>
            <person name="Mascher T."/>
            <person name="Medema M.H."/>
            <person name="Devos D.P."/>
            <person name="Kaster A.-K."/>
            <person name="Ovreas L."/>
            <person name="Rohde M."/>
            <person name="Galperin M.Y."/>
            <person name="Jogler C."/>
        </authorList>
    </citation>
    <scope>NUCLEOTIDE SEQUENCE [LARGE SCALE GENOMIC DNA]</scope>
    <source>
        <strain evidence="14 15">Pan189</strain>
    </source>
</reference>
<dbReference type="InterPro" id="IPR023408">
    <property type="entry name" value="MscS_beta-dom_sf"/>
</dbReference>
<keyword evidence="7" id="KW-0175">Coiled coil</keyword>
<feature type="signal peptide" evidence="10">
    <location>
        <begin position="1"/>
        <end position="24"/>
    </location>
</feature>
<dbReference type="SUPFAM" id="SSF82689">
    <property type="entry name" value="Mechanosensitive channel protein MscS (YggB), C-terminal domain"/>
    <property type="match status" value="1"/>
</dbReference>
<evidence type="ECO:0000259" key="12">
    <source>
        <dbReference type="Pfam" id="PF12794"/>
    </source>
</evidence>
<comment type="similarity">
    <text evidence="2">Belongs to the MscS (TC 1.A.23) family.</text>
</comment>
<evidence type="ECO:0000256" key="8">
    <source>
        <dbReference type="SAM" id="MobiDB-lite"/>
    </source>
</evidence>
<comment type="subcellular location">
    <subcellularLocation>
        <location evidence="1">Cell membrane</location>
        <topology evidence="1">Multi-pass membrane protein</topology>
    </subcellularLocation>
</comment>
<feature type="chain" id="PRO_5021901222" evidence="10">
    <location>
        <begin position="25"/>
        <end position="1299"/>
    </location>
</feature>
<dbReference type="PANTHER" id="PTHR30347:SF1">
    <property type="entry name" value="MECHANOSENSITIVE CHANNEL MSCK"/>
    <property type="match status" value="1"/>
</dbReference>
<evidence type="ECO:0000259" key="11">
    <source>
        <dbReference type="Pfam" id="PF00924"/>
    </source>
</evidence>
<feature type="transmembrane region" description="Helical" evidence="9">
    <location>
        <begin position="786"/>
        <end position="803"/>
    </location>
</feature>
<sequence length="1299" mass="142841" precursor="true">MFRPQVLALCVAFCVFPLVAGAQATNPNGENAEPDPNAGESKPRVTVQSGPGSSSQPTEQTAPPPTEDEPLFEPAALPADGLGISGPQKPATAETPAAAESPTDAPPKTDENLPSVEDLQAAVDQMAESGLPAEQKDAVLVALKEALESLKRLKALAADRIRFEQDTKLAVERATALQTQLDELRKRPEPSLPNTLAEMEAEAARRTAALATLKTELAELQSTRSRVSEQKAEIQKVKAEADRRRADLKKKIDLPGSPDDTEELTKAVRLRARIQLARLEQQLQTAEYELAKFAAEDSAHLLDIQETLKRATLDRETAFLKKLNDAISAEEQRQANLRIQEARRAALFADDRFQGIAKVNELLARRNQQTNLELNELEAELADRKAQLSEVEDSFDDAVNRVETVGDLTQPIGLLLRRNRAELPSVARLRDSLGSREEPMAQARLEELDIADESENTPSVDDLLGPVPEDEPLSEEQAALRADADRLLQMRSEFLRDAKNNQAKKFQLLSDLYTQESSLIQKTNEYLEYIDTRVLWIRSSDPLSISALKDDRSSVEMLTDSGNWGDAFRTVFNAFRFNVIWALIAVATVVALIGLRMHARATIRACGKLASKPGNRDFTPTLRAGIYTALSAVPGPLILISVAVFLQQSNSPFNDALASALRSTARLWFPIELIYLVCRTGGLAEAHFKWPLDLVRSLRRTLTTARLVLLPLNFVWAVLAAFDPLGTGLEAGPDALFLPDPGTTAAAIASDNPQTSGVIDQSDELNSESILMFGRSQVSTHGWERVVFIALLTAFAIFAHRIFRLSGRTHTSMAKEGTVPSSIVVWWTSRAAAVLLPVVLIVLTASGYHFTATQIYSAFLWSVWLLAGLFTLTAFLFRGVTLLRRRAKFERWQQQRELREHETASVPHPAGEAASLPQPPDDESVDFDKTSDQTRKLIVAIVCGVGLFGFWSIWNEILPAVRIVENWPLYSVSRMVTVEALDPGADTAMTTTEEQQVPITILHWAAGLLIAVFAFMASRNLPGFLEIAVLGNLPIDAASRYAITRIVAYLSLILGILAFTSTIGLAWSQVQWLAAGLTVGLGFGLQEVFANFVSGLIILFERPVRVGDIVTVEGVTGIVTRIRIRATTIVNWDRQEFIVPNKEFITGRLLNWTLNDTTNRILINVGIAYGSDTELARSILKQTCAEHPDVLEDPKPLVTMEGFGASSLDFVVRAYLANMDNRLETIHQMHVNIDMAFRKAGIEIAFPQQDIHLRDVPSDWLGGPRANGSSETKMNVADSNSGNSNGSETDRDPKISQSV</sequence>
<proteinExistence type="inferred from homology"/>
<dbReference type="Gene3D" id="2.30.30.60">
    <property type="match status" value="1"/>
</dbReference>
<dbReference type="RefSeq" id="WP_145364471.1">
    <property type="nucleotide sequence ID" value="NZ_CP036268.1"/>
</dbReference>
<name>A0A517R3B1_9PLAN</name>
<dbReference type="Pfam" id="PF00924">
    <property type="entry name" value="MS_channel_2nd"/>
    <property type="match status" value="1"/>
</dbReference>
<feature type="transmembrane region" description="Helical" evidence="9">
    <location>
        <begin position="626"/>
        <end position="647"/>
    </location>
</feature>
<dbReference type="InterPro" id="IPR025692">
    <property type="entry name" value="MscS_IM_dom1"/>
</dbReference>
<keyword evidence="3" id="KW-1003">Cell membrane</keyword>
<keyword evidence="4 9" id="KW-0812">Transmembrane</keyword>
<gene>
    <name evidence="14" type="primary">mscK</name>
    <name evidence="14" type="ORF">Pan189_27420</name>
</gene>
<feature type="coiled-coil region" evidence="7">
    <location>
        <begin position="320"/>
        <end position="394"/>
    </location>
</feature>
<evidence type="ECO:0000313" key="14">
    <source>
        <dbReference type="EMBL" id="QDT38351.1"/>
    </source>
</evidence>
<dbReference type="OrthoDB" id="9809206at2"/>
<feature type="domain" description="Mechanosensitive ion channel inner membrane" evidence="12">
    <location>
        <begin position="581"/>
        <end position="721"/>
    </location>
</feature>
<evidence type="ECO:0000256" key="4">
    <source>
        <dbReference type="ARBA" id="ARBA00022692"/>
    </source>
</evidence>
<feature type="compositionally biased region" description="Polar residues" evidence="8">
    <location>
        <begin position="1267"/>
        <end position="1287"/>
    </location>
</feature>
<dbReference type="EMBL" id="CP036268">
    <property type="protein sequence ID" value="QDT38351.1"/>
    <property type="molecule type" value="Genomic_DNA"/>
</dbReference>
<evidence type="ECO:0000256" key="2">
    <source>
        <dbReference type="ARBA" id="ARBA00008017"/>
    </source>
</evidence>
<feature type="coiled-coil region" evidence="7">
    <location>
        <begin position="133"/>
        <end position="160"/>
    </location>
</feature>
<evidence type="ECO:0000256" key="3">
    <source>
        <dbReference type="ARBA" id="ARBA00022475"/>
    </source>
</evidence>
<feature type="region of interest" description="Disordered" evidence="8">
    <location>
        <begin position="450"/>
        <end position="476"/>
    </location>
</feature>
<feature type="transmembrane region" description="Helical" evidence="9">
    <location>
        <begin position="937"/>
        <end position="954"/>
    </location>
</feature>
<dbReference type="InterPro" id="IPR049278">
    <property type="entry name" value="MS_channel_C"/>
</dbReference>
<feature type="domain" description="Mechanosensitive ion channel inner membrane" evidence="12">
    <location>
        <begin position="779"/>
        <end position="970"/>
    </location>
</feature>
<dbReference type="Proteomes" id="UP000317318">
    <property type="component" value="Chromosome"/>
</dbReference>
<organism evidence="14 15">
    <name type="scientific">Stratiformator vulcanicus</name>
    <dbReference type="NCBI Taxonomy" id="2527980"/>
    <lineage>
        <taxon>Bacteria</taxon>
        <taxon>Pseudomonadati</taxon>
        <taxon>Planctomycetota</taxon>
        <taxon>Planctomycetia</taxon>
        <taxon>Planctomycetales</taxon>
        <taxon>Planctomycetaceae</taxon>
        <taxon>Stratiformator</taxon>
    </lineage>
</organism>
<feature type="transmembrane region" description="Helical" evidence="9">
    <location>
        <begin position="855"/>
        <end position="877"/>
    </location>
</feature>
<feature type="region of interest" description="Disordered" evidence="8">
    <location>
        <begin position="1261"/>
        <end position="1299"/>
    </location>
</feature>
<keyword evidence="10" id="KW-0732">Signal</keyword>
<evidence type="ECO:0000256" key="6">
    <source>
        <dbReference type="ARBA" id="ARBA00023136"/>
    </source>
</evidence>
<feature type="transmembrane region" description="Helical" evidence="9">
    <location>
        <begin position="824"/>
        <end position="843"/>
    </location>
</feature>
<feature type="transmembrane region" description="Helical" evidence="9">
    <location>
        <begin position="667"/>
        <end position="684"/>
    </location>
</feature>
<dbReference type="KEGG" id="svp:Pan189_27420"/>
<feature type="compositionally biased region" description="Low complexity" evidence="8">
    <location>
        <begin position="90"/>
        <end position="103"/>
    </location>
</feature>
<keyword evidence="15" id="KW-1185">Reference proteome</keyword>
<dbReference type="Gene3D" id="3.30.70.100">
    <property type="match status" value="1"/>
</dbReference>
<feature type="compositionally biased region" description="Basic and acidic residues" evidence="8">
    <location>
        <begin position="1288"/>
        <end position="1299"/>
    </location>
</feature>
<accession>A0A517R3B1</accession>
<protein>
    <submittedName>
        <fullName evidence="14">Mechanosensitive channel MscK</fullName>
    </submittedName>
</protein>
<evidence type="ECO:0000313" key="15">
    <source>
        <dbReference type="Proteomes" id="UP000317318"/>
    </source>
</evidence>
<feature type="transmembrane region" description="Helical" evidence="9">
    <location>
        <begin position="1073"/>
        <end position="1100"/>
    </location>
</feature>
<feature type="domain" description="Mechanosensitive ion channel MscS" evidence="11">
    <location>
        <begin position="1088"/>
        <end position="1153"/>
    </location>
</feature>
<dbReference type="InterPro" id="IPR010920">
    <property type="entry name" value="LSM_dom_sf"/>
</dbReference>
<dbReference type="SUPFAM" id="SSF50182">
    <property type="entry name" value="Sm-like ribonucleoproteins"/>
    <property type="match status" value="1"/>
</dbReference>
<dbReference type="PANTHER" id="PTHR30347">
    <property type="entry name" value="POTASSIUM CHANNEL RELATED"/>
    <property type="match status" value="1"/>
</dbReference>
<evidence type="ECO:0000256" key="7">
    <source>
        <dbReference type="SAM" id="Coils"/>
    </source>
</evidence>
<feature type="transmembrane region" description="Helical" evidence="9">
    <location>
        <begin position="705"/>
        <end position="722"/>
    </location>
</feature>
<evidence type="ECO:0000256" key="5">
    <source>
        <dbReference type="ARBA" id="ARBA00022989"/>
    </source>
</evidence>
<dbReference type="Pfam" id="PF12794">
    <property type="entry name" value="MscS_TM"/>
    <property type="match status" value="2"/>
</dbReference>
<feature type="domain" description="Mechanosensitive ion channel MscS C-terminal" evidence="13">
    <location>
        <begin position="1162"/>
        <end position="1244"/>
    </location>
</feature>